<evidence type="ECO:0000259" key="2">
    <source>
        <dbReference type="Pfam" id="PF04961"/>
    </source>
</evidence>
<keyword evidence="1" id="KW-0472">Membrane</keyword>
<dbReference type="RefSeq" id="WP_345384065.1">
    <property type="nucleotide sequence ID" value="NZ_BAABIC010000028.1"/>
</dbReference>
<protein>
    <recommendedName>
        <fullName evidence="2">Cyclodeaminase/cyclohydrolase domain-containing protein</fullName>
    </recommendedName>
</protein>
<keyword evidence="1" id="KW-1133">Transmembrane helix</keyword>
<reference evidence="4" key="1">
    <citation type="journal article" date="2019" name="Int. J. Syst. Evol. Microbiol.">
        <title>The Global Catalogue of Microorganisms (GCM) 10K type strain sequencing project: providing services to taxonomists for standard genome sequencing and annotation.</title>
        <authorList>
            <consortium name="The Broad Institute Genomics Platform"/>
            <consortium name="The Broad Institute Genome Sequencing Center for Infectious Disease"/>
            <person name="Wu L."/>
            <person name="Ma J."/>
        </authorList>
    </citation>
    <scope>NUCLEOTIDE SEQUENCE [LARGE SCALE GENOMIC DNA]</scope>
    <source>
        <strain evidence="4">JCM 18055</strain>
    </source>
</reference>
<dbReference type="SUPFAM" id="SSF101262">
    <property type="entry name" value="Methenyltetrahydrofolate cyclohydrolase-like"/>
    <property type="match status" value="1"/>
</dbReference>
<accession>A0ABP8XN52</accession>
<dbReference type="InterPro" id="IPR036178">
    <property type="entry name" value="Formintransfe-cycloase-like_sf"/>
</dbReference>
<feature type="transmembrane region" description="Helical" evidence="1">
    <location>
        <begin position="20"/>
        <end position="40"/>
    </location>
</feature>
<dbReference type="Proteomes" id="UP001500325">
    <property type="component" value="Unassembled WGS sequence"/>
</dbReference>
<organism evidence="3 4">
    <name type="scientific">Pseudonocardia yuanmonensis</name>
    <dbReference type="NCBI Taxonomy" id="1095914"/>
    <lineage>
        <taxon>Bacteria</taxon>
        <taxon>Bacillati</taxon>
        <taxon>Actinomycetota</taxon>
        <taxon>Actinomycetes</taxon>
        <taxon>Pseudonocardiales</taxon>
        <taxon>Pseudonocardiaceae</taxon>
        <taxon>Pseudonocardia</taxon>
    </lineage>
</organism>
<sequence>MRSWSIDAYLARLAARDPTPAGSAVAALTLAQAAALLVMVARFRVDRDHGVAQSVLARAEELHETALRLAEADIEAVAEVAAAYALPRSTETERTRRAAAIADGLLAAAGPPAELVRVGAELVGECERMAEVGTGALLADVAAAADATAAALSISRTNVEADIAPRRGTEEAERLAAAVGPVDDLLHRAARVRDDIRRALA</sequence>
<gene>
    <name evidence="3" type="ORF">GCM10023215_59090</name>
</gene>
<comment type="caution">
    <text evidence="3">The sequence shown here is derived from an EMBL/GenBank/DDBJ whole genome shotgun (WGS) entry which is preliminary data.</text>
</comment>
<dbReference type="InterPro" id="IPR007044">
    <property type="entry name" value="Cyclodeamin/CycHdrlase"/>
</dbReference>
<dbReference type="EMBL" id="BAABIC010000028">
    <property type="protein sequence ID" value="GAA4709629.1"/>
    <property type="molecule type" value="Genomic_DNA"/>
</dbReference>
<evidence type="ECO:0000313" key="3">
    <source>
        <dbReference type="EMBL" id="GAA4709629.1"/>
    </source>
</evidence>
<dbReference type="Pfam" id="PF04961">
    <property type="entry name" value="FTCD_C"/>
    <property type="match status" value="1"/>
</dbReference>
<name>A0ABP8XN52_9PSEU</name>
<keyword evidence="1" id="KW-0812">Transmembrane</keyword>
<dbReference type="Gene3D" id="1.20.120.680">
    <property type="entry name" value="Formiminotetrahydrofolate cyclodeaminase monomer, up-and-down helical bundle"/>
    <property type="match status" value="1"/>
</dbReference>
<proteinExistence type="predicted"/>
<keyword evidence="4" id="KW-1185">Reference proteome</keyword>
<evidence type="ECO:0000313" key="4">
    <source>
        <dbReference type="Proteomes" id="UP001500325"/>
    </source>
</evidence>
<evidence type="ECO:0000256" key="1">
    <source>
        <dbReference type="SAM" id="Phobius"/>
    </source>
</evidence>
<feature type="domain" description="Cyclodeaminase/cyclohydrolase" evidence="2">
    <location>
        <begin position="5"/>
        <end position="163"/>
    </location>
</feature>